<dbReference type="InterPro" id="IPR001952">
    <property type="entry name" value="Alkaline_phosphatase"/>
</dbReference>
<reference evidence="11 12" key="1">
    <citation type="submission" date="2022-12" db="EMBL/GenBank/DDBJ databases">
        <title>Metagenome assembled genome from gulf of manar.</title>
        <authorList>
            <person name="Kohli P."/>
            <person name="Pk S."/>
            <person name="Venkata Ramana C."/>
            <person name="Sasikala C."/>
        </authorList>
    </citation>
    <scope>NUCLEOTIDE SEQUENCE [LARGE SCALE GENOMIC DNA]</scope>
    <source>
        <strain evidence="11">JB008</strain>
    </source>
</reference>
<feature type="binding site" evidence="8">
    <location>
        <position position="281"/>
    </location>
    <ligand>
        <name>Zn(2+)</name>
        <dbReference type="ChEBI" id="CHEBI:29105"/>
        <label>2</label>
    </ligand>
</feature>
<feature type="binding site" evidence="8">
    <location>
        <position position="151"/>
    </location>
    <ligand>
        <name>Mg(2+)</name>
        <dbReference type="ChEBI" id="CHEBI:18420"/>
    </ligand>
</feature>
<dbReference type="PANTHER" id="PTHR11596">
    <property type="entry name" value="ALKALINE PHOSPHATASE"/>
    <property type="match status" value="1"/>
</dbReference>
<dbReference type="PANTHER" id="PTHR11596:SF5">
    <property type="entry name" value="ALKALINE PHOSPHATASE"/>
    <property type="match status" value="1"/>
</dbReference>
<feature type="binding site" evidence="8">
    <location>
        <position position="277"/>
    </location>
    <ligand>
        <name>Zn(2+)</name>
        <dbReference type="ChEBI" id="CHEBI:29105"/>
        <label>2</label>
    </ligand>
</feature>
<evidence type="ECO:0000256" key="4">
    <source>
        <dbReference type="ARBA" id="ARBA00022801"/>
    </source>
</evidence>
<feature type="binding site" evidence="8">
    <location>
        <position position="47"/>
    </location>
    <ligand>
        <name>Mg(2+)</name>
        <dbReference type="ChEBI" id="CHEBI:18420"/>
    </ligand>
</feature>
<dbReference type="GO" id="GO:0046872">
    <property type="term" value="F:metal ion binding"/>
    <property type="evidence" value="ECO:0007669"/>
    <property type="project" value="UniProtKB-KW"/>
</dbReference>
<dbReference type="PRINTS" id="PR00113">
    <property type="entry name" value="ALKPHPHTASE"/>
</dbReference>
<dbReference type="Gene3D" id="3.40.720.10">
    <property type="entry name" value="Alkaline Phosphatase, subunit A"/>
    <property type="match status" value="1"/>
</dbReference>
<keyword evidence="5 8" id="KW-0862">Zinc</keyword>
<dbReference type="PROSITE" id="PS00123">
    <property type="entry name" value="ALKALINE_PHOSPHATASE"/>
    <property type="match status" value="1"/>
</dbReference>
<feature type="binding site" evidence="8">
    <location>
        <position position="445"/>
    </location>
    <ligand>
        <name>Zn(2+)</name>
        <dbReference type="ChEBI" id="CHEBI:29105"/>
        <label>2</label>
    </ligand>
</feature>
<comment type="cofactor">
    <cofactor evidence="8">
        <name>Mg(2+)</name>
        <dbReference type="ChEBI" id="CHEBI:18420"/>
    </cofactor>
    <text evidence="8">Binds 1 Mg(2+) ion.</text>
</comment>
<feature type="binding site" evidence="8">
    <location>
        <position position="321"/>
    </location>
    <ligand>
        <name>Zn(2+)</name>
        <dbReference type="ChEBI" id="CHEBI:29105"/>
        <label>2</label>
    </ligand>
</feature>
<comment type="cofactor">
    <cofactor evidence="8">
        <name>Zn(2+)</name>
        <dbReference type="ChEBI" id="CHEBI:29105"/>
    </cofactor>
    <text evidence="8">Binds 2 Zn(2+) ions.</text>
</comment>
<proteinExistence type="inferred from homology"/>
<dbReference type="AlphaFoldDB" id="A0AAJ1IJN9"/>
<dbReference type="Pfam" id="PF00245">
    <property type="entry name" value="Alk_phosphatase"/>
    <property type="match status" value="1"/>
</dbReference>
<comment type="caution">
    <text evidence="11">The sequence shown here is derived from an EMBL/GenBank/DDBJ whole genome shotgun (WGS) entry which is preliminary data.</text>
</comment>
<gene>
    <name evidence="11" type="ORF">PQJ61_15930</name>
</gene>
<dbReference type="EMBL" id="JAQQAL010000043">
    <property type="protein sequence ID" value="MDC7228251.1"/>
    <property type="molecule type" value="Genomic_DNA"/>
</dbReference>
<feature type="binding site" evidence="8">
    <location>
        <position position="320"/>
    </location>
    <ligand>
        <name>Zn(2+)</name>
        <dbReference type="ChEBI" id="CHEBI:29105"/>
        <label>2</label>
    </ligand>
</feature>
<name>A0AAJ1IJN9_9SPIO</name>
<accession>A0AAJ1IJN9</accession>
<dbReference type="InterPro" id="IPR017850">
    <property type="entry name" value="Alkaline_phosphatase_core_sf"/>
</dbReference>
<dbReference type="InterPro" id="IPR018299">
    <property type="entry name" value="Alkaline_phosphatase_AS"/>
</dbReference>
<evidence type="ECO:0000256" key="8">
    <source>
        <dbReference type="PIRSR" id="PIRSR601952-2"/>
    </source>
</evidence>
<feature type="binding site" evidence="8">
    <location>
        <position position="272"/>
    </location>
    <ligand>
        <name>Mg(2+)</name>
        <dbReference type="ChEBI" id="CHEBI:18420"/>
    </ligand>
</feature>
<keyword evidence="10" id="KW-0732">Signal</keyword>
<comment type="similarity">
    <text evidence="1 9">Belongs to the alkaline phosphatase family.</text>
</comment>
<feature type="binding site" evidence="8">
    <location>
        <position position="47"/>
    </location>
    <ligand>
        <name>Zn(2+)</name>
        <dbReference type="ChEBI" id="CHEBI:29105"/>
        <label>2</label>
    </ligand>
</feature>
<keyword evidence="4 11" id="KW-0378">Hydrolase</keyword>
<evidence type="ECO:0000313" key="11">
    <source>
        <dbReference type="EMBL" id="MDC7228251.1"/>
    </source>
</evidence>
<dbReference type="GO" id="GO:0004035">
    <property type="term" value="F:alkaline phosphatase activity"/>
    <property type="evidence" value="ECO:0007669"/>
    <property type="project" value="UniProtKB-EC"/>
</dbReference>
<evidence type="ECO:0000256" key="10">
    <source>
        <dbReference type="SAM" id="SignalP"/>
    </source>
</evidence>
<organism evidence="11 12">
    <name type="scientific">Candidatus Thalassospirochaeta sargassi</name>
    <dbReference type="NCBI Taxonomy" id="3119039"/>
    <lineage>
        <taxon>Bacteria</taxon>
        <taxon>Pseudomonadati</taxon>
        <taxon>Spirochaetota</taxon>
        <taxon>Spirochaetia</taxon>
        <taxon>Spirochaetales</taxon>
        <taxon>Spirochaetaceae</taxon>
        <taxon>Candidatus Thalassospirochaeta</taxon>
    </lineage>
</organism>
<evidence type="ECO:0000256" key="3">
    <source>
        <dbReference type="ARBA" id="ARBA00022723"/>
    </source>
</evidence>
<feature type="binding site" evidence="8">
    <location>
        <position position="149"/>
    </location>
    <ligand>
        <name>Mg(2+)</name>
        <dbReference type="ChEBI" id="CHEBI:18420"/>
    </ligand>
</feature>
<dbReference type="CDD" id="cd16012">
    <property type="entry name" value="ALP"/>
    <property type="match status" value="1"/>
</dbReference>
<dbReference type="Proteomes" id="UP001221217">
    <property type="component" value="Unassembled WGS sequence"/>
</dbReference>
<keyword evidence="6 8" id="KW-0460">Magnesium</keyword>
<protein>
    <submittedName>
        <fullName evidence="11">Alkaline phosphatase</fullName>
        <ecNumber evidence="11">3.1.3.1</ecNumber>
    </submittedName>
</protein>
<feature type="active site" description="Phosphoserine intermediate" evidence="7">
    <location>
        <position position="97"/>
    </location>
</feature>
<keyword evidence="3 8" id="KW-0479">Metal-binding</keyword>
<evidence type="ECO:0000256" key="6">
    <source>
        <dbReference type="ARBA" id="ARBA00022842"/>
    </source>
</evidence>
<feature type="chain" id="PRO_5042593069" evidence="10">
    <location>
        <begin position="20"/>
        <end position="489"/>
    </location>
</feature>
<dbReference type="EC" id="3.1.3.1" evidence="11"/>
<evidence type="ECO:0000256" key="5">
    <source>
        <dbReference type="ARBA" id="ARBA00022833"/>
    </source>
</evidence>
<evidence type="ECO:0000256" key="1">
    <source>
        <dbReference type="ARBA" id="ARBA00005984"/>
    </source>
</evidence>
<evidence type="ECO:0000256" key="2">
    <source>
        <dbReference type="ARBA" id="ARBA00022553"/>
    </source>
</evidence>
<feature type="signal peptide" evidence="10">
    <location>
        <begin position="1"/>
        <end position="19"/>
    </location>
</feature>
<sequence>MKKLLTILFILVIPMAAFAGGQQEVTASDDAAEKIANAKYVLLFIGDGMAMPQINAAEAYLNSKAGTSPGVKKLSFTQMPAQGLTTTYSSNSFITDSAAAGTAIACGQKTESGVISMDATKTKVLPTIAEMAKAAGMRVGIVSSVDVDHATPAVFYSHNQSRNNYYEIGLDMADSDFDYFGGGLIKISKTPEGEKTAIEVMKDNGWTIATTREELNALQPGQQAYAYYDTSFTTNSLDYAMDQNDEDISLAEYTKKGIELLDNEKGFFMMVEGGKIDWACHANDAAASIHNTIAFDKAVEEGIKFYNAHPNETIVIVTGDHETGGLTLGFAGTKYDSAFTEIDNQKMSYEAFDKYVLAPYKESSEGRGKLSELMPEIEEAFGLTELTDYEMEMLEGAFARSIGNETERASETQEYLLYGGYEPLTVTITHILNQRAGLAWTSYSHTGVPVQTFALGIGQEMFNGYYDNTDIFKYMKTIMFAEEKLAMAQ</sequence>
<evidence type="ECO:0000313" key="12">
    <source>
        <dbReference type="Proteomes" id="UP001221217"/>
    </source>
</evidence>
<keyword evidence="2" id="KW-0597">Phosphoprotein</keyword>
<dbReference type="SUPFAM" id="SSF53649">
    <property type="entry name" value="Alkaline phosphatase-like"/>
    <property type="match status" value="1"/>
</dbReference>
<dbReference type="Gene3D" id="1.10.60.40">
    <property type="match status" value="1"/>
</dbReference>
<dbReference type="SMART" id="SM00098">
    <property type="entry name" value="alkPPc"/>
    <property type="match status" value="1"/>
</dbReference>
<evidence type="ECO:0000256" key="7">
    <source>
        <dbReference type="PIRSR" id="PIRSR601952-1"/>
    </source>
</evidence>
<evidence type="ECO:0000256" key="9">
    <source>
        <dbReference type="RuleBase" id="RU003946"/>
    </source>
</evidence>